<evidence type="ECO:0000313" key="1">
    <source>
        <dbReference type="EMBL" id="CAB3247827.1"/>
    </source>
</evidence>
<reference evidence="1 2" key="1">
    <citation type="submission" date="2020-04" db="EMBL/GenBank/DDBJ databases">
        <authorList>
            <person name="Wallbank WR R."/>
            <person name="Pardo Diaz C."/>
            <person name="Kozak K."/>
            <person name="Martin S."/>
            <person name="Jiggins C."/>
            <person name="Moest M."/>
            <person name="Warren A I."/>
            <person name="Byers J.R.P. K."/>
            <person name="Montejo-Kovacevich G."/>
            <person name="Yen C E."/>
        </authorList>
    </citation>
    <scope>NUCLEOTIDE SEQUENCE [LARGE SCALE GENOMIC DNA]</scope>
</reference>
<accession>A0A8S1AFC8</accession>
<protein>
    <submittedName>
        <fullName evidence="1">Uncharacterized protein</fullName>
    </submittedName>
</protein>
<dbReference type="Proteomes" id="UP000494106">
    <property type="component" value="Unassembled WGS sequence"/>
</dbReference>
<name>A0A8S1AFC8_ARCPL</name>
<proteinExistence type="predicted"/>
<dbReference type="EMBL" id="CADEBC010000531">
    <property type="protein sequence ID" value="CAB3247827.1"/>
    <property type="molecule type" value="Genomic_DNA"/>
</dbReference>
<organism evidence="1 2">
    <name type="scientific">Arctia plantaginis</name>
    <name type="common">Wood tiger moth</name>
    <name type="synonym">Phalaena plantaginis</name>
    <dbReference type="NCBI Taxonomy" id="874455"/>
    <lineage>
        <taxon>Eukaryota</taxon>
        <taxon>Metazoa</taxon>
        <taxon>Ecdysozoa</taxon>
        <taxon>Arthropoda</taxon>
        <taxon>Hexapoda</taxon>
        <taxon>Insecta</taxon>
        <taxon>Pterygota</taxon>
        <taxon>Neoptera</taxon>
        <taxon>Endopterygota</taxon>
        <taxon>Lepidoptera</taxon>
        <taxon>Glossata</taxon>
        <taxon>Ditrysia</taxon>
        <taxon>Noctuoidea</taxon>
        <taxon>Erebidae</taxon>
        <taxon>Arctiinae</taxon>
        <taxon>Arctia</taxon>
    </lineage>
</organism>
<keyword evidence="2" id="KW-1185">Reference proteome</keyword>
<evidence type="ECO:0000313" key="2">
    <source>
        <dbReference type="Proteomes" id="UP000494106"/>
    </source>
</evidence>
<dbReference type="AlphaFoldDB" id="A0A8S1AFC8"/>
<gene>
    <name evidence="1" type="ORF">APLA_LOCUS11434</name>
</gene>
<sequence length="107" mass="12252">MDNLIKVVPPELAKKKQRKRLSDNIKKNGQNRLVLIPIHHYTANPSEVIARRRFPTYKKGEVFKFPENGAWVGPPECGPPTWRRSQESVECGPAHLAEAYFQWTSIG</sequence>
<comment type="caution">
    <text evidence="1">The sequence shown here is derived from an EMBL/GenBank/DDBJ whole genome shotgun (WGS) entry which is preliminary data.</text>
</comment>